<organism evidence="2 3">
    <name type="scientific">Streptomyces milbemycinicus</name>
    <dbReference type="NCBI Taxonomy" id="476552"/>
    <lineage>
        <taxon>Bacteria</taxon>
        <taxon>Bacillati</taxon>
        <taxon>Actinomycetota</taxon>
        <taxon>Actinomycetes</taxon>
        <taxon>Kitasatosporales</taxon>
        <taxon>Streptomycetaceae</taxon>
        <taxon>Streptomyces</taxon>
    </lineage>
</organism>
<name>A0ABW8M2V7_9ACTN</name>
<dbReference type="RefSeq" id="WP_404748444.1">
    <property type="nucleotide sequence ID" value="NZ_JBJDQH010000019.1"/>
</dbReference>
<sequence>MRPLKHGYTNRTLGDGAVVKKTYEGPDAALRLDRERTLLTRLQGQLPVPPVHTADADTLTLGFMPGAPGQELLDAGHAVEVLEACGKLLRRIHGVSVHDEGRVLVHGDYGPNNVLLDPVTFQITAVVDWEFAHLGDPVEDLAWCEWIVRMHHPEHRHALDGFFHAYGGDVPPWPARQGAMLARCESLQQFCHRWEPNGPGVTLWRERAVATAGWEE</sequence>
<dbReference type="Gene3D" id="3.90.1200.10">
    <property type="match status" value="1"/>
</dbReference>
<keyword evidence="3" id="KW-1185">Reference proteome</keyword>
<accession>A0ABW8M2V7</accession>
<feature type="domain" description="Aminoglycoside phosphotransferase" evidence="1">
    <location>
        <begin position="2"/>
        <end position="97"/>
    </location>
</feature>
<dbReference type="Proteomes" id="UP001620295">
    <property type="component" value="Unassembled WGS sequence"/>
</dbReference>
<dbReference type="InterPro" id="IPR002575">
    <property type="entry name" value="Aminoglycoside_PTrfase"/>
</dbReference>
<evidence type="ECO:0000313" key="2">
    <source>
        <dbReference type="EMBL" id="MFK4271554.1"/>
    </source>
</evidence>
<evidence type="ECO:0000259" key="1">
    <source>
        <dbReference type="Pfam" id="PF01636"/>
    </source>
</evidence>
<dbReference type="SUPFAM" id="SSF56112">
    <property type="entry name" value="Protein kinase-like (PK-like)"/>
    <property type="match status" value="1"/>
</dbReference>
<dbReference type="InterPro" id="IPR051678">
    <property type="entry name" value="AGP_Transferase"/>
</dbReference>
<dbReference type="PANTHER" id="PTHR21310">
    <property type="entry name" value="AMINOGLYCOSIDE PHOSPHOTRANSFERASE-RELATED-RELATED"/>
    <property type="match status" value="1"/>
</dbReference>
<proteinExistence type="predicted"/>
<evidence type="ECO:0000313" key="3">
    <source>
        <dbReference type="Proteomes" id="UP001620295"/>
    </source>
</evidence>
<reference evidence="2 3" key="1">
    <citation type="submission" date="2024-11" db="EMBL/GenBank/DDBJ databases">
        <title>The Natural Products Discovery Center: Release of the First 8490 Sequenced Strains for Exploring Actinobacteria Biosynthetic Diversity.</title>
        <authorList>
            <person name="Kalkreuter E."/>
            <person name="Kautsar S.A."/>
            <person name="Yang D."/>
            <person name="Bader C.D."/>
            <person name="Teijaro C.N."/>
            <person name="Fluegel L."/>
            <person name="Davis C.M."/>
            <person name="Simpson J.R."/>
            <person name="Lauterbach L."/>
            <person name="Steele A.D."/>
            <person name="Gui C."/>
            <person name="Meng S."/>
            <person name="Li G."/>
            <person name="Viehrig K."/>
            <person name="Ye F."/>
            <person name="Su P."/>
            <person name="Kiefer A.F."/>
            <person name="Nichols A."/>
            <person name="Cepeda A.J."/>
            <person name="Yan W."/>
            <person name="Fan B."/>
            <person name="Jiang Y."/>
            <person name="Adhikari A."/>
            <person name="Zheng C.-J."/>
            <person name="Schuster L."/>
            <person name="Cowan T.M."/>
            <person name="Smanski M.J."/>
            <person name="Chevrette M.G."/>
            <person name="De Carvalho L.P.S."/>
            <person name="Shen B."/>
        </authorList>
    </citation>
    <scope>NUCLEOTIDE SEQUENCE [LARGE SCALE GENOMIC DNA]</scope>
    <source>
        <strain evidence="2 3">NPDC020863</strain>
    </source>
</reference>
<gene>
    <name evidence="2" type="ORF">ACI2L5_42620</name>
</gene>
<protein>
    <submittedName>
        <fullName evidence="2">Phosphotransferase family protein</fullName>
    </submittedName>
</protein>
<feature type="domain" description="Aminoglycoside phosphotransferase" evidence="1">
    <location>
        <begin position="102"/>
        <end position="173"/>
    </location>
</feature>
<dbReference type="EMBL" id="JBJDQH010000019">
    <property type="protein sequence ID" value="MFK4271554.1"/>
    <property type="molecule type" value="Genomic_DNA"/>
</dbReference>
<dbReference type="Pfam" id="PF01636">
    <property type="entry name" value="APH"/>
    <property type="match status" value="2"/>
</dbReference>
<comment type="caution">
    <text evidence="2">The sequence shown here is derived from an EMBL/GenBank/DDBJ whole genome shotgun (WGS) entry which is preliminary data.</text>
</comment>
<dbReference type="InterPro" id="IPR011009">
    <property type="entry name" value="Kinase-like_dom_sf"/>
</dbReference>